<dbReference type="EMBL" id="CAJGYO010000012">
    <property type="protein sequence ID" value="CAD6264375.1"/>
    <property type="molecule type" value="Genomic_DNA"/>
</dbReference>
<evidence type="ECO:0000256" key="1">
    <source>
        <dbReference type="SAM" id="MobiDB-lite"/>
    </source>
</evidence>
<dbReference type="PANTHER" id="PTHR47481:SF41">
    <property type="entry name" value="COPIA-LIKE POLYPROTEIN_RETROTRANSPOSON"/>
    <property type="match status" value="1"/>
</dbReference>
<evidence type="ECO:0000313" key="2">
    <source>
        <dbReference type="EMBL" id="CAD6264375.1"/>
    </source>
</evidence>
<dbReference type="Proteomes" id="UP000604825">
    <property type="component" value="Unassembled WGS sequence"/>
</dbReference>
<dbReference type="AlphaFoldDB" id="A0A811QYM9"/>
<feature type="compositionally biased region" description="Low complexity" evidence="1">
    <location>
        <begin position="261"/>
        <end position="271"/>
    </location>
</feature>
<dbReference type="Pfam" id="PF14223">
    <property type="entry name" value="Retrotran_gag_2"/>
    <property type="match status" value="1"/>
</dbReference>
<feature type="compositionally biased region" description="Low complexity" evidence="1">
    <location>
        <begin position="215"/>
        <end position="243"/>
    </location>
</feature>
<keyword evidence="3" id="KW-1185">Reference proteome</keyword>
<organism evidence="2 3">
    <name type="scientific">Miscanthus lutarioriparius</name>
    <dbReference type="NCBI Taxonomy" id="422564"/>
    <lineage>
        <taxon>Eukaryota</taxon>
        <taxon>Viridiplantae</taxon>
        <taxon>Streptophyta</taxon>
        <taxon>Embryophyta</taxon>
        <taxon>Tracheophyta</taxon>
        <taxon>Spermatophyta</taxon>
        <taxon>Magnoliopsida</taxon>
        <taxon>Liliopsida</taxon>
        <taxon>Poales</taxon>
        <taxon>Poaceae</taxon>
        <taxon>PACMAD clade</taxon>
        <taxon>Panicoideae</taxon>
        <taxon>Andropogonodae</taxon>
        <taxon>Andropogoneae</taxon>
        <taxon>Saccharinae</taxon>
        <taxon>Miscanthus</taxon>
    </lineage>
</organism>
<proteinExistence type="predicted"/>
<protein>
    <submittedName>
        <fullName evidence="2">Uncharacterized protein</fullName>
    </submittedName>
</protein>
<dbReference type="PANTHER" id="PTHR47481">
    <property type="match status" value="1"/>
</dbReference>
<dbReference type="OrthoDB" id="683612at2759"/>
<accession>A0A811QYM9</accession>
<evidence type="ECO:0000313" key="3">
    <source>
        <dbReference type="Proteomes" id="UP000604825"/>
    </source>
</evidence>
<reference evidence="2" key="1">
    <citation type="submission" date="2020-10" db="EMBL/GenBank/DDBJ databases">
        <authorList>
            <person name="Han B."/>
            <person name="Lu T."/>
            <person name="Zhao Q."/>
            <person name="Huang X."/>
            <person name="Zhao Y."/>
        </authorList>
    </citation>
    <scope>NUCLEOTIDE SEQUENCE</scope>
</reference>
<gene>
    <name evidence="2" type="ORF">NCGR_LOCUS47680</name>
</gene>
<name>A0A811QYM9_9POAL</name>
<feature type="region of interest" description="Disordered" evidence="1">
    <location>
        <begin position="204"/>
        <end position="275"/>
    </location>
</feature>
<sequence length="349" mass="37044">MDDMAENLLFNVSPAASSVASSPESSVDGEVSPAAAVNSPPAAVLQTVNIKSHMPVVLALAEPNYDEWRCFMDAFLGKFGLTPHVSSPPTVLQRRDPDVPVVDQCILSRIYISIAKDGDMEITQYTGRLKQLADALHDVSQPVREMSQVQNMLRGLSSRYRHAIPAITTKQPPYTFLSARSYLLLEEHYDKEHAKTAAQQALLAAGAPRPPTSAPVDGGSISGSSSTPSAPMSMAVSSNSSSRNDNRRGHGRGRGRGGAPHGSSGSPGHNPWTSMVQAWPMPFRAPGAGVLGPRPGTAPRQAYFAGAAPQYTVAQPPSPQPPLDPWNHQALLTALNAPHTSPTGPQEAE</sequence>
<comment type="caution">
    <text evidence="2">The sequence shown here is derived from an EMBL/GenBank/DDBJ whole genome shotgun (WGS) entry which is preliminary data.</text>
</comment>